<organism evidence="3 4">
    <name type="scientific">Haloechinothrix salitolerans</name>
    <dbReference type="NCBI Taxonomy" id="926830"/>
    <lineage>
        <taxon>Bacteria</taxon>
        <taxon>Bacillati</taxon>
        <taxon>Actinomycetota</taxon>
        <taxon>Actinomycetes</taxon>
        <taxon>Pseudonocardiales</taxon>
        <taxon>Pseudonocardiaceae</taxon>
        <taxon>Haloechinothrix</taxon>
    </lineage>
</organism>
<comment type="caution">
    <text evidence="3">The sequence shown here is derived from an EMBL/GenBank/DDBJ whole genome shotgun (WGS) entry which is preliminary data.</text>
</comment>
<keyword evidence="2" id="KW-0472">Membrane</keyword>
<keyword evidence="4" id="KW-1185">Reference proteome</keyword>
<keyword evidence="2" id="KW-1133">Transmembrane helix</keyword>
<evidence type="ECO:0000256" key="2">
    <source>
        <dbReference type="SAM" id="Phobius"/>
    </source>
</evidence>
<feature type="transmembrane region" description="Helical" evidence="2">
    <location>
        <begin position="43"/>
        <end position="63"/>
    </location>
</feature>
<protein>
    <submittedName>
        <fullName evidence="3">Uncharacterized protein</fullName>
    </submittedName>
</protein>
<sequence length="137" mass="14555">MTRARSQADRLLAAATLLAGLLTLIAGWLGVSGTPYPAEQLPYLISGGIGALFLLGVSATLWLSADLRDEWRKLDRIERAIRETTWDDGEHAAEPYATVDVSAGAVPDTADAEAPTERLDRQNGGKAPSRVSAGDQP</sequence>
<evidence type="ECO:0000256" key="1">
    <source>
        <dbReference type="SAM" id="MobiDB-lite"/>
    </source>
</evidence>
<accession>A0ABW2BVJ3</accession>
<gene>
    <name evidence="3" type="ORF">ACFQGD_05470</name>
</gene>
<dbReference type="EMBL" id="JBHSXX010000001">
    <property type="protein sequence ID" value="MFC6866589.1"/>
    <property type="molecule type" value="Genomic_DNA"/>
</dbReference>
<name>A0ABW2BVJ3_9PSEU</name>
<evidence type="ECO:0000313" key="4">
    <source>
        <dbReference type="Proteomes" id="UP001596337"/>
    </source>
</evidence>
<proteinExistence type="predicted"/>
<dbReference type="Proteomes" id="UP001596337">
    <property type="component" value="Unassembled WGS sequence"/>
</dbReference>
<keyword evidence="2" id="KW-0812">Transmembrane</keyword>
<reference evidence="4" key="1">
    <citation type="journal article" date="2019" name="Int. J. Syst. Evol. Microbiol.">
        <title>The Global Catalogue of Microorganisms (GCM) 10K type strain sequencing project: providing services to taxonomists for standard genome sequencing and annotation.</title>
        <authorList>
            <consortium name="The Broad Institute Genomics Platform"/>
            <consortium name="The Broad Institute Genome Sequencing Center for Infectious Disease"/>
            <person name="Wu L."/>
            <person name="Ma J."/>
        </authorList>
    </citation>
    <scope>NUCLEOTIDE SEQUENCE [LARGE SCALE GENOMIC DNA]</scope>
    <source>
        <strain evidence="4">KCTC 32255</strain>
    </source>
</reference>
<dbReference type="RefSeq" id="WP_345395816.1">
    <property type="nucleotide sequence ID" value="NZ_BAABLA010000024.1"/>
</dbReference>
<evidence type="ECO:0000313" key="3">
    <source>
        <dbReference type="EMBL" id="MFC6866589.1"/>
    </source>
</evidence>
<feature type="region of interest" description="Disordered" evidence="1">
    <location>
        <begin position="88"/>
        <end position="137"/>
    </location>
</feature>